<evidence type="ECO:0000313" key="13">
    <source>
        <dbReference type="Proteomes" id="UP001375743"/>
    </source>
</evidence>
<keyword evidence="9 11" id="KW-0472">Membrane</keyword>
<sequence>MIASPPPRIRQRELSLGEKLQWVNWPLLALLLVIGLIGYAMLYSAGGGSHSPWAWKHGLRLAVFLPVMVGIALVDIRFWLKISYLFYGLVVVLLVGVDVLGEINKGAQRWLDLGVIQIQPSELMKVALIMALARYFHTAYLDDTRRILFLLPAVLMILVPVGLVLVQPDLGTAVTLLVSGTAMLFMAGVRIWKFVVVGALGGAALPVLWAKMHDYQRQRVYTFLDPESDPLGSGYHIIQSKIALGSGGFWGKGFLHGTQAQLSFLPEKQTDFAFTMLAEEMGFVGAVTVLMLFLAVLMLGLVVAVRTASQYSRLVAIGAVINLFIYVAINVSMVTGLIPVVGVPLPLISYGGTAMLTLVVSLGLLLCADVHRNLVIPRFPSNL</sequence>
<feature type="transmembrane region" description="Helical" evidence="11">
    <location>
        <begin position="123"/>
        <end position="141"/>
    </location>
</feature>
<comment type="subcellular location">
    <subcellularLocation>
        <location evidence="11">Cell inner membrane</location>
        <topology evidence="11">Multi-pass membrane protein</topology>
    </subcellularLocation>
    <subcellularLocation>
        <location evidence="1">Membrane</location>
        <topology evidence="1">Multi-pass membrane protein</topology>
    </subcellularLocation>
</comment>
<evidence type="ECO:0000256" key="10">
    <source>
        <dbReference type="ARBA" id="ARBA00023316"/>
    </source>
</evidence>
<feature type="transmembrane region" description="Helical" evidence="11">
    <location>
        <begin position="173"/>
        <end position="192"/>
    </location>
</feature>
<dbReference type="Proteomes" id="UP001375743">
    <property type="component" value="Unassembled WGS sequence"/>
</dbReference>
<dbReference type="InterPro" id="IPR018365">
    <property type="entry name" value="Cell_cycle_FtsW-rel_CS"/>
</dbReference>
<keyword evidence="8 11" id="KW-1133">Transmembrane helix</keyword>
<comment type="caution">
    <text evidence="12">The sequence shown here is derived from an EMBL/GenBank/DDBJ whole genome shotgun (WGS) entry which is preliminary data.</text>
</comment>
<evidence type="ECO:0000256" key="1">
    <source>
        <dbReference type="ARBA" id="ARBA00004141"/>
    </source>
</evidence>
<dbReference type="PROSITE" id="PS00428">
    <property type="entry name" value="FTSW_RODA_SPOVE"/>
    <property type="match status" value="1"/>
</dbReference>
<dbReference type="EC" id="2.4.99.28" evidence="11"/>
<evidence type="ECO:0000256" key="5">
    <source>
        <dbReference type="ARBA" id="ARBA00022692"/>
    </source>
</evidence>
<evidence type="ECO:0000256" key="3">
    <source>
        <dbReference type="ARBA" id="ARBA00022676"/>
    </source>
</evidence>
<keyword evidence="3 11" id="KW-0328">Glycosyltransferase</keyword>
<evidence type="ECO:0000256" key="11">
    <source>
        <dbReference type="HAMAP-Rule" id="MF_02079"/>
    </source>
</evidence>
<evidence type="ECO:0000256" key="7">
    <source>
        <dbReference type="ARBA" id="ARBA00022984"/>
    </source>
</evidence>
<organism evidence="12 13">
    <name type="scientific">Benzoatithermus flavus</name>
    <dbReference type="NCBI Taxonomy" id="3108223"/>
    <lineage>
        <taxon>Bacteria</taxon>
        <taxon>Pseudomonadati</taxon>
        <taxon>Pseudomonadota</taxon>
        <taxon>Alphaproteobacteria</taxon>
        <taxon>Geminicoccales</taxon>
        <taxon>Geminicoccaceae</taxon>
        <taxon>Benzoatithermus</taxon>
    </lineage>
</organism>
<comment type="function">
    <text evidence="11">Peptidoglycan polymerase that is essential for cell wall elongation.</text>
</comment>
<feature type="transmembrane region" description="Helical" evidence="11">
    <location>
        <begin position="347"/>
        <end position="368"/>
    </location>
</feature>
<feature type="transmembrane region" description="Helical" evidence="11">
    <location>
        <begin position="58"/>
        <end position="78"/>
    </location>
</feature>
<keyword evidence="2 11" id="KW-1003">Cell membrane</keyword>
<evidence type="ECO:0000256" key="4">
    <source>
        <dbReference type="ARBA" id="ARBA00022679"/>
    </source>
</evidence>
<protein>
    <recommendedName>
        <fullName evidence="11">Peptidoglycan glycosyltransferase MrdB</fullName>
        <shortName evidence="11">PGT</shortName>
        <ecNumber evidence="11">2.4.99.28</ecNumber>
    </recommendedName>
    <alternativeName>
        <fullName evidence="11">Cell elongation protein RodA</fullName>
    </alternativeName>
    <alternativeName>
        <fullName evidence="11">Cell wall polymerase</fullName>
    </alternativeName>
    <alternativeName>
        <fullName evidence="11">Peptidoglycan polymerase</fullName>
        <shortName evidence="11">PG polymerase</shortName>
    </alternativeName>
</protein>
<evidence type="ECO:0000313" key="12">
    <source>
        <dbReference type="EMBL" id="MEK0082040.1"/>
    </source>
</evidence>
<comment type="catalytic activity">
    <reaction evidence="11">
        <text>[GlcNAc-(1-&gt;4)-Mur2Ac(oyl-L-Ala-gamma-D-Glu-L-Lys-D-Ala-D-Ala)](n)-di-trans,octa-cis-undecaprenyl diphosphate + beta-D-GlcNAc-(1-&gt;4)-Mur2Ac(oyl-L-Ala-gamma-D-Glu-L-Lys-D-Ala-D-Ala)-di-trans,octa-cis-undecaprenyl diphosphate = [GlcNAc-(1-&gt;4)-Mur2Ac(oyl-L-Ala-gamma-D-Glu-L-Lys-D-Ala-D-Ala)](n+1)-di-trans,octa-cis-undecaprenyl diphosphate + di-trans,octa-cis-undecaprenyl diphosphate + H(+)</text>
        <dbReference type="Rhea" id="RHEA:23708"/>
        <dbReference type="Rhea" id="RHEA-COMP:9602"/>
        <dbReference type="Rhea" id="RHEA-COMP:9603"/>
        <dbReference type="ChEBI" id="CHEBI:15378"/>
        <dbReference type="ChEBI" id="CHEBI:58405"/>
        <dbReference type="ChEBI" id="CHEBI:60033"/>
        <dbReference type="ChEBI" id="CHEBI:78435"/>
        <dbReference type="EC" id="2.4.99.28"/>
    </reaction>
</comment>
<evidence type="ECO:0000256" key="6">
    <source>
        <dbReference type="ARBA" id="ARBA00022960"/>
    </source>
</evidence>
<dbReference type="InterPro" id="IPR001182">
    <property type="entry name" value="FtsW/RodA"/>
</dbReference>
<comment type="pathway">
    <text evidence="11">Cell wall biogenesis; peptidoglycan biosynthesis.</text>
</comment>
<keyword evidence="10 11" id="KW-0961">Cell wall biogenesis/degradation</keyword>
<evidence type="ECO:0000256" key="9">
    <source>
        <dbReference type="ARBA" id="ARBA00023136"/>
    </source>
</evidence>
<name>A0ABU8XLF9_9PROT</name>
<keyword evidence="5 11" id="KW-0812">Transmembrane</keyword>
<dbReference type="InterPro" id="IPR011923">
    <property type="entry name" value="RodA/MrdB"/>
</dbReference>
<keyword evidence="13" id="KW-1185">Reference proteome</keyword>
<accession>A0ABU8XLF9</accession>
<feature type="transmembrane region" description="Helical" evidence="11">
    <location>
        <begin position="25"/>
        <end position="46"/>
    </location>
</feature>
<dbReference type="HAMAP" id="MF_02079">
    <property type="entry name" value="PGT_RodA"/>
    <property type="match status" value="1"/>
</dbReference>
<keyword evidence="6 11" id="KW-0133">Cell shape</keyword>
<dbReference type="EMBL" id="JBBLZC010000002">
    <property type="protein sequence ID" value="MEK0082040.1"/>
    <property type="molecule type" value="Genomic_DNA"/>
</dbReference>
<evidence type="ECO:0000256" key="8">
    <source>
        <dbReference type="ARBA" id="ARBA00022989"/>
    </source>
</evidence>
<dbReference type="PANTHER" id="PTHR30474">
    <property type="entry name" value="CELL CYCLE PROTEIN"/>
    <property type="match status" value="1"/>
</dbReference>
<keyword evidence="11" id="KW-0997">Cell inner membrane</keyword>
<dbReference type="NCBIfam" id="TIGR02210">
    <property type="entry name" value="rodA_shape"/>
    <property type="match status" value="1"/>
</dbReference>
<feature type="transmembrane region" description="Helical" evidence="11">
    <location>
        <begin position="281"/>
        <end position="302"/>
    </location>
</feature>
<keyword evidence="7 11" id="KW-0573">Peptidoglycan synthesis</keyword>
<dbReference type="PANTHER" id="PTHR30474:SF1">
    <property type="entry name" value="PEPTIDOGLYCAN GLYCOSYLTRANSFERASE MRDB"/>
    <property type="match status" value="1"/>
</dbReference>
<feature type="transmembrane region" description="Helical" evidence="11">
    <location>
        <begin position="314"/>
        <end position="341"/>
    </location>
</feature>
<keyword evidence="4 11" id="KW-0808">Transferase</keyword>
<feature type="transmembrane region" description="Helical" evidence="11">
    <location>
        <begin position="84"/>
        <end position="103"/>
    </location>
</feature>
<gene>
    <name evidence="11 12" type="primary">rodA</name>
    <name evidence="11" type="synonym">mrdB</name>
    <name evidence="12" type="ORF">U1T56_02665</name>
</gene>
<evidence type="ECO:0000256" key="2">
    <source>
        <dbReference type="ARBA" id="ARBA00022475"/>
    </source>
</evidence>
<comment type="similarity">
    <text evidence="11">Belongs to the SEDS family. MrdB/RodA subfamily.</text>
</comment>
<reference evidence="12 13" key="1">
    <citation type="submission" date="2024-01" db="EMBL/GenBank/DDBJ databases">
        <title>Multi-omics insights into the function and evolution of sodium benzoate biodegradation pathways in Benzoatithermus flavus gen. nov., sp. nov. from hot spring.</title>
        <authorList>
            <person name="Hu C.-J."/>
            <person name="Li W.-J."/>
        </authorList>
    </citation>
    <scope>NUCLEOTIDE SEQUENCE [LARGE SCALE GENOMIC DNA]</scope>
    <source>
        <strain evidence="12 13">SYSU G07066</strain>
    </source>
</reference>
<dbReference type="RefSeq" id="WP_418157896.1">
    <property type="nucleotide sequence ID" value="NZ_JBBLZC010000002.1"/>
</dbReference>
<feature type="transmembrane region" description="Helical" evidence="11">
    <location>
        <begin position="147"/>
        <end position="166"/>
    </location>
</feature>
<proteinExistence type="inferred from homology"/>
<dbReference type="Pfam" id="PF01098">
    <property type="entry name" value="FTSW_RODA_SPOVE"/>
    <property type="match status" value="1"/>
</dbReference>